<dbReference type="EMBL" id="CACRXK020004188">
    <property type="protein sequence ID" value="CAB4001826.1"/>
    <property type="molecule type" value="Genomic_DNA"/>
</dbReference>
<dbReference type="AlphaFoldDB" id="A0A6S7HC41"/>
<gene>
    <name evidence="1" type="ORF">PACLA_8A013406</name>
</gene>
<keyword evidence="2" id="KW-1185">Reference proteome</keyword>
<evidence type="ECO:0000313" key="1">
    <source>
        <dbReference type="EMBL" id="CAB4001826.1"/>
    </source>
</evidence>
<dbReference type="Proteomes" id="UP001152795">
    <property type="component" value="Unassembled WGS sequence"/>
</dbReference>
<proteinExistence type="predicted"/>
<name>A0A6S7HC41_PARCT</name>
<organism evidence="1 2">
    <name type="scientific">Paramuricea clavata</name>
    <name type="common">Red gorgonian</name>
    <name type="synonym">Violescent sea-whip</name>
    <dbReference type="NCBI Taxonomy" id="317549"/>
    <lineage>
        <taxon>Eukaryota</taxon>
        <taxon>Metazoa</taxon>
        <taxon>Cnidaria</taxon>
        <taxon>Anthozoa</taxon>
        <taxon>Octocorallia</taxon>
        <taxon>Malacalcyonacea</taxon>
        <taxon>Plexauridae</taxon>
        <taxon>Paramuricea</taxon>
    </lineage>
</organism>
<sequence length="216" mass="24760">MAVLFTKKPSEATLTIFIIFAICGCSSGQCLRKDYQKSRCENMNKELSKGQKLVKDMKECLEGECITIYGLLNERECKDPPKKVIPGFNALRINKTLTVENFLKDIAKRIVIHIIHNKDIRQHFKSVKCSKETKLVKYQLNRMKSWITITQRELGFSTVIQGSLPPKLTSTGAKSSKDWYDVQIQMLFNLSLDFNDMRGYFQSSTMNKKTCIIPAC</sequence>
<protein>
    <submittedName>
        <fullName evidence="1">Uncharacterized protein</fullName>
    </submittedName>
</protein>
<dbReference type="OrthoDB" id="10411851at2759"/>
<reference evidence="1" key="1">
    <citation type="submission" date="2020-04" db="EMBL/GenBank/DDBJ databases">
        <authorList>
            <person name="Alioto T."/>
            <person name="Alioto T."/>
            <person name="Gomez Garrido J."/>
        </authorList>
    </citation>
    <scope>NUCLEOTIDE SEQUENCE</scope>
    <source>
        <strain evidence="1">A484AB</strain>
    </source>
</reference>
<evidence type="ECO:0000313" key="2">
    <source>
        <dbReference type="Proteomes" id="UP001152795"/>
    </source>
</evidence>
<accession>A0A6S7HC41</accession>
<dbReference type="PROSITE" id="PS51257">
    <property type="entry name" value="PROKAR_LIPOPROTEIN"/>
    <property type="match status" value="1"/>
</dbReference>
<comment type="caution">
    <text evidence="1">The sequence shown here is derived from an EMBL/GenBank/DDBJ whole genome shotgun (WGS) entry which is preliminary data.</text>
</comment>